<organism evidence="1 2">
    <name type="scientific">Prosthecobacter vanneervenii</name>
    <dbReference type="NCBI Taxonomy" id="48466"/>
    <lineage>
        <taxon>Bacteria</taxon>
        <taxon>Pseudomonadati</taxon>
        <taxon>Verrucomicrobiota</taxon>
        <taxon>Verrucomicrobiia</taxon>
        <taxon>Verrucomicrobiales</taxon>
        <taxon>Verrucomicrobiaceae</taxon>
        <taxon>Prosthecobacter</taxon>
    </lineage>
</organism>
<dbReference type="EMBL" id="JACHIG010000001">
    <property type="protein sequence ID" value="MBB5031316.1"/>
    <property type="molecule type" value="Genomic_DNA"/>
</dbReference>
<evidence type="ECO:0000313" key="1">
    <source>
        <dbReference type="EMBL" id="MBB5031316.1"/>
    </source>
</evidence>
<accession>A0A7W7Y828</accession>
<name>A0A7W7Y828_9BACT</name>
<dbReference type="RefSeq" id="WP_184338245.1">
    <property type="nucleotide sequence ID" value="NZ_JACHIG010000001.1"/>
</dbReference>
<sequence>MKDTLSEINLLRSAGLIGKWAIGGAMGATFYLEPISTYDLDIFVLFEGAPLILTLSPIYDFLKVRGHMPDGDALMVCGWPVQFLPAESALLSEAVEAAREVDFEGVPAYVMTAEHLMAISLQTGRGKDFARLVTFMECRVANEAKLREILERHGLLTAWKRFEQNYLNPL</sequence>
<dbReference type="SUPFAM" id="SSF81301">
    <property type="entry name" value="Nucleotidyltransferase"/>
    <property type="match status" value="1"/>
</dbReference>
<proteinExistence type="predicted"/>
<reference evidence="1 2" key="1">
    <citation type="submission" date="2020-08" db="EMBL/GenBank/DDBJ databases">
        <title>Genomic Encyclopedia of Type Strains, Phase IV (KMG-IV): sequencing the most valuable type-strain genomes for metagenomic binning, comparative biology and taxonomic classification.</title>
        <authorList>
            <person name="Goeker M."/>
        </authorList>
    </citation>
    <scope>NUCLEOTIDE SEQUENCE [LARGE SCALE GENOMIC DNA]</scope>
    <source>
        <strain evidence="1 2">DSM 12252</strain>
    </source>
</reference>
<comment type="caution">
    <text evidence="1">The sequence shown here is derived from an EMBL/GenBank/DDBJ whole genome shotgun (WGS) entry which is preliminary data.</text>
</comment>
<gene>
    <name evidence="1" type="ORF">HNQ65_000870</name>
</gene>
<dbReference type="Proteomes" id="UP000590740">
    <property type="component" value="Unassembled WGS sequence"/>
</dbReference>
<dbReference type="AlphaFoldDB" id="A0A7W7Y828"/>
<evidence type="ECO:0000313" key="2">
    <source>
        <dbReference type="Proteomes" id="UP000590740"/>
    </source>
</evidence>
<evidence type="ECO:0008006" key="3">
    <source>
        <dbReference type="Google" id="ProtNLM"/>
    </source>
</evidence>
<dbReference type="InterPro" id="IPR043519">
    <property type="entry name" value="NT_sf"/>
</dbReference>
<protein>
    <recommendedName>
        <fullName evidence="3">Nucleotidyltransferase</fullName>
    </recommendedName>
</protein>
<keyword evidence="2" id="KW-1185">Reference proteome</keyword>